<accession>A0AAW8DWX1</accession>
<keyword evidence="1" id="KW-0472">Membrane</keyword>
<dbReference type="RefSeq" id="WP_307637056.1">
    <property type="nucleotide sequence ID" value="NZ_JAUSRR010000005.1"/>
</dbReference>
<dbReference type="AlphaFoldDB" id="A0AAW8DWX1"/>
<keyword evidence="1" id="KW-1133">Transmembrane helix</keyword>
<gene>
    <name evidence="2" type="ORF">J2W25_003009</name>
</gene>
<evidence type="ECO:0000256" key="1">
    <source>
        <dbReference type="SAM" id="Phobius"/>
    </source>
</evidence>
<reference evidence="2" key="1">
    <citation type="submission" date="2023-07" db="EMBL/GenBank/DDBJ databases">
        <title>Sorghum-associated microbial communities from plants grown in Nebraska, USA.</title>
        <authorList>
            <person name="Schachtman D."/>
        </authorList>
    </citation>
    <scope>NUCLEOTIDE SEQUENCE</scope>
    <source>
        <strain evidence="2">DS2795</strain>
    </source>
</reference>
<feature type="transmembrane region" description="Helical" evidence="1">
    <location>
        <begin position="114"/>
        <end position="132"/>
    </location>
</feature>
<comment type="caution">
    <text evidence="2">The sequence shown here is derived from an EMBL/GenBank/DDBJ whole genome shotgun (WGS) entry which is preliminary data.</text>
</comment>
<protein>
    <submittedName>
        <fullName evidence="2">Hydrogenase-4 membrane subunit HyfE</fullName>
    </submittedName>
</protein>
<organism evidence="2 3">
    <name type="scientific">Variovorax boronicumulans</name>
    <dbReference type="NCBI Taxonomy" id="436515"/>
    <lineage>
        <taxon>Bacteria</taxon>
        <taxon>Pseudomonadati</taxon>
        <taxon>Pseudomonadota</taxon>
        <taxon>Betaproteobacteria</taxon>
        <taxon>Burkholderiales</taxon>
        <taxon>Comamonadaceae</taxon>
        <taxon>Variovorax</taxon>
    </lineage>
</organism>
<sequence>MTLPLILFLLTAVVSVFFAKIRSMPAWLAIQALALGWNSVAQHTELSPHALAALLEVVVVRGIIAPKLLRRAIRARMEPNGDLMPSNLFTWAIAISLIVLAFEFGAPAMSDRQAFTLGVVGATVAVALLVLSTNNSPPAQLVAVLFMENALALFESLLPRSWPLPVHLALSVIYLLTIGIGAWLIGRRDTVDEGDSANVAATTGERT</sequence>
<feature type="transmembrane region" description="Helical" evidence="1">
    <location>
        <begin position="89"/>
        <end position="108"/>
    </location>
</feature>
<name>A0AAW8DWX1_9BURK</name>
<proteinExistence type="predicted"/>
<evidence type="ECO:0000313" key="2">
    <source>
        <dbReference type="EMBL" id="MDP9923977.1"/>
    </source>
</evidence>
<feature type="transmembrane region" description="Helical" evidence="1">
    <location>
        <begin position="164"/>
        <end position="185"/>
    </location>
</feature>
<keyword evidence="1" id="KW-0812">Transmembrane</keyword>
<evidence type="ECO:0000313" key="3">
    <source>
        <dbReference type="Proteomes" id="UP001244295"/>
    </source>
</evidence>
<dbReference type="EMBL" id="JAUSRR010000005">
    <property type="protein sequence ID" value="MDP9923977.1"/>
    <property type="molecule type" value="Genomic_DNA"/>
</dbReference>
<dbReference type="Proteomes" id="UP001244295">
    <property type="component" value="Unassembled WGS sequence"/>
</dbReference>